<dbReference type="Proteomes" id="UP000218113">
    <property type="component" value="Unassembled WGS sequence"/>
</dbReference>
<accession>A0A2A4SZM0</accession>
<feature type="signal peptide" evidence="5">
    <location>
        <begin position="1"/>
        <end position="25"/>
    </location>
</feature>
<dbReference type="CDD" id="cd13629">
    <property type="entry name" value="PBP2_Dsm1740"/>
    <property type="match status" value="1"/>
</dbReference>
<comment type="subcellular location">
    <subcellularLocation>
        <location evidence="1">Cell envelope</location>
    </subcellularLocation>
</comment>
<evidence type="ECO:0000259" key="6">
    <source>
        <dbReference type="SMART" id="SM00062"/>
    </source>
</evidence>
<dbReference type="Pfam" id="PF00497">
    <property type="entry name" value="SBP_bac_3"/>
    <property type="match status" value="1"/>
</dbReference>
<evidence type="ECO:0000256" key="3">
    <source>
        <dbReference type="ARBA" id="ARBA00022729"/>
    </source>
</evidence>
<dbReference type="Gene3D" id="3.40.190.10">
    <property type="entry name" value="Periplasmic binding protein-like II"/>
    <property type="match status" value="2"/>
</dbReference>
<dbReference type="PROSITE" id="PS01039">
    <property type="entry name" value="SBP_BACTERIAL_3"/>
    <property type="match status" value="1"/>
</dbReference>
<feature type="chain" id="PRO_5012155820" evidence="5">
    <location>
        <begin position="26"/>
        <end position="268"/>
    </location>
</feature>
<dbReference type="AlphaFoldDB" id="A0A2A4SZM0"/>
<dbReference type="EMBL" id="NVSR01000092">
    <property type="protein sequence ID" value="PCI26479.1"/>
    <property type="molecule type" value="Genomic_DNA"/>
</dbReference>
<protein>
    <submittedName>
        <fullName evidence="8">Amino acid ABC transporter substrate-binding protein</fullName>
    </submittedName>
</protein>
<dbReference type="PANTHER" id="PTHR35936">
    <property type="entry name" value="MEMBRANE-BOUND LYTIC MUREIN TRANSGLYCOSYLASE F"/>
    <property type="match status" value="1"/>
</dbReference>
<dbReference type="InterPro" id="IPR018313">
    <property type="entry name" value="SBP_3_CS"/>
</dbReference>
<name>A0A2A4SZM0_9DELT</name>
<evidence type="ECO:0000256" key="1">
    <source>
        <dbReference type="ARBA" id="ARBA00004196"/>
    </source>
</evidence>
<proteinExistence type="inferred from homology"/>
<feature type="domain" description="Ionotropic glutamate receptor C-terminal" evidence="7">
    <location>
        <begin position="37"/>
        <end position="260"/>
    </location>
</feature>
<evidence type="ECO:0000256" key="2">
    <source>
        <dbReference type="ARBA" id="ARBA00010333"/>
    </source>
</evidence>
<evidence type="ECO:0000313" key="8">
    <source>
        <dbReference type="EMBL" id="PCI26479.1"/>
    </source>
</evidence>
<reference evidence="9" key="1">
    <citation type="submission" date="2017-08" db="EMBL/GenBank/DDBJ databases">
        <title>A dynamic microbial community with high functional redundancy inhabits the cold, oxic subseafloor aquifer.</title>
        <authorList>
            <person name="Tully B.J."/>
            <person name="Wheat C.G."/>
            <person name="Glazer B.T."/>
            <person name="Huber J.A."/>
        </authorList>
    </citation>
    <scope>NUCLEOTIDE SEQUENCE [LARGE SCALE GENOMIC DNA]</scope>
</reference>
<dbReference type="GO" id="GO:0030313">
    <property type="term" value="C:cell envelope"/>
    <property type="evidence" value="ECO:0007669"/>
    <property type="project" value="UniProtKB-SubCell"/>
</dbReference>
<organism evidence="8 9">
    <name type="scientific">SAR324 cluster bacterium</name>
    <dbReference type="NCBI Taxonomy" id="2024889"/>
    <lineage>
        <taxon>Bacteria</taxon>
        <taxon>Deltaproteobacteria</taxon>
        <taxon>SAR324 cluster</taxon>
    </lineage>
</organism>
<dbReference type="InterPro" id="IPR001638">
    <property type="entry name" value="Solute-binding_3/MltF_N"/>
</dbReference>
<comment type="caution">
    <text evidence="8">The sequence shown here is derived from an EMBL/GenBank/DDBJ whole genome shotgun (WGS) entry which is preliminary data.</text>
</comment>
<dbReference type="PANTHER" id="PTHR35936:SF38">
    <property type="entry name" value="GLUTAMINE-BINDING PERIPLASMIC PROTEIN"/>
    <property type="match status" value="1"/>
</dbReference>
<dbReference type="SMART" id="SM00062">
    <property type="entry name" value="PBPb"/>
    <property type="match status" value="1"/>
</dbReference>
<keyword evidence="3 5" id="KW-0732">Signal</keyword>
<evidence type="ECO:0000259" key="7">
    <source>
        <dbReference type="SMART" id="SM00079"/>
    </source>
</evidence>
<dbReference type="InterPro" id="IPR001320">
    <property type="entry name" value="Iontro_rcpt_C"/>
</dbReference>
<dbReference type="SMART" id="SM00079">
    <property type="entry name" value="PBPe"/>
    <property type="match status" value="1"/>
</dbReference>
<gene>
    <name evidence="8" type="ORF">COB67_10025</name>
</gene>
<dbReference type="GO" id="GO:0015276">
    <property type="term" value="F:ligand-gated monoatomic ion channel activity"/>
    <property type="evidence" value="ECO:0007669"/>
    <property type="project" value="InterPro"/>
</dbReference>
<evidence type="ECO:0000256" key="5">
    <source>
        <dbReference type="SAM" id="SignalP"/>
    </source>
</evidence>
<sequence>MKKWLSLTVTMFLLSTFALTGSALAEDVISTILKRGTLLVGMDAGYMPFEMRNKRGKIVGFDVDITRALAKSMGVKVEFINTNWDGIIPALQTKKFDLIASGMTITQSRNLKINFPTPYITVGQTILVNNRLKGKIKSYKDLNNPKYTVGSRLGTTGEQAVKRMIPRAKYVSYDTEQEGTMEAMNGKVDAFVYDLPFNAIMASSKGKGRIFHLDKPFTFEPLGIAIRRDDPNFLNYLNNFMRQIRNDGTYDRIYKKWFQSSKWRKNVQ</sequence>
<comment type="similarity">
    <text evidence="2 4">Belongs to the bacterial solute-binding protein 3 family.</text>
</comment>
<dbReference type="GO" id="GO:0016020">
    <property type="term" value="C:membrane"/>
    <property type="evidence" value="ECO:0007669"/>
    <property type="project" value="InterPro"/>
</dbReference>
<evidence type="ECO:0000256" key="4">
    <source>
        <dbReference type="RuleBase" id="RU003744"/>
    </source>
</evidence>
<dbReference type="SUPFAM" id="SSF53850">
    <property type="entry name" value="Periplasmic binding protein-like II"/>
    <property type="match status" value="1"/>
</dbReference>
<evidence type="ECO:0000313" key="9">
    <source>
        <dbReference type="Proteomes" id="UP000218113"/>
    </source>
</evidence>
<feature type="domain" description="Solute-binding protein family 3/N-terminal" evidence="6">
    <location>
        <begin position="37"/>
        <end position="261"/>
    </location>
</feature>